<keyword evidence="3" id="KW-0249">Electron transport</keyword>
<keyword evidence="2" id="KW-0479">Metal-binding</keyword>
<dbReference type="FunFam" id="2.20.28.10:FF:000001">
    <property type="entry name" value="Rubredoxin"/>
    <property type="match status" value="1"/>
</dbReference>
<dbReference type="PANTHER" id="PTHR47627:SF1">
    <property type="entry name" value="RUBREDOXIN-1-RELATED"/>
    <property type="match status" value="1"/>
</dbReference>
<evidence type="ECO:0000259" key="5">
    <source>
        <dbReference type="PROSITE" id="PS50903"/>
    </source>
</evidence>
<dbReference type="SMART" id="SM00903">
    <property type="entry name" value="Flavin_Reduct"/>
    <property type="match status" value="1"/>
</dbReference>
<dbReference type="Pfam" id="PF00301">
    <property type="entry name" value="Rubredoxin"/>
    <property type="match status" value="1"/>
</dbReference>
<keyword evidence="1" id="KW-0813">Transport</keyword>
<reference evidence="6 7" key="1">
    <citation type="submission" date="2019-03" db="EMBL/GenBank/DDBJ databases">
        <title>Metabolic potential of uncultured bacteria and archaea associated with petroleum seepage in deep-sea sediments.</title>
        <authorList>
            <person name="Dong X."/>
            <person name="Hubert C."/>
        </authorList>
    </citation>
    <scope>NUCLEOTIDE SEQUENCE [LARGE SCALE GENOMIC DNA]</scope>
    <source>
        <strain evidence="6">E44_bin3</strain>
    </source>
</reference>
<dbReference type="InterPro" id="IPR018527">
    <property type="entry name" value="Rubredoxin_Fe_BS"/>
</dbReference>
<dbReference type="PROSITE" id="PS50903">
    <property type="entry name" value="RUBREDOXIN_LIKE"/>
    <property type="match status" value="1"/>
</dbReference>
<dbReference type="PRINTS" id="PR00163">
    <property type="entry name" value="RUBREDOXIN"/>
</dbReference>
<evidence type="ECO:0000256" key="3">
    <source>
        <dbReference type="ARBA" id="ARBA00022982"/>
    </source>
</evidence>
<comment type="caution">
    <text evidence="6">The sequence shown here is derived from an EMBL/GenBank/DDBJ whole genome shotgun (WGS) entry which is preliminary data.</text>
</comment>
<dbReference type="InterPro" id="IPR002563">
    <property type="entry name" value="Flavin_Rdtase-like_dom"/>
</dbReference>
<dbReference type="InterPro" id="IPR024934">
    <property type="entry name" value="Rubredoxin-like_dom"/>
</dbReference>
<dbReference type="Proteomes" id="UP000316517">
    <property type="component" value="Unassembled WGS sequence"/>
</dbReference>
<accession>A0A523TJ48</accession>
<dbReference type="PROSITE" id="PS00202">
    <property type="entry name" value="RUBREDOXIN"/>
    <property type="match status" value="1"/>
</dbReference>
<evidence type="ECO:0000256" key="2">
    <source>
        <dbReference type="ARBA" id="ARBA00022723"/>
    </source>
</evidence>
<dbReference type="NCBIfam" id="NF045768">
    <property type="entry name" value="RubredRD"/>
    <property type="match status" value="1"/>
</dbReference>
<keyword evidence="4" id="KW-0408">Iron</keyword>
<evidence type="ECO:0000256" key="4">
    <source>
        <dbReference type="ARBA" id="ARBA00023004"/>
    </source>
</evidence>
<dbReference type="SUPFAM" id="SSF50475">
    <property type="entry name" value="FMN-binding split barrel"/>
    <property type="match status" value="1"/>
</dbReference>
<evidence type="ECO:0000256" key="1">
    <source>
        <dbReference type="ARBA" id="ARBA00022448"/>
    </source>
</evidence>
<proteinExistence type="predicted"/>
<dbReference type="GO" id="GO:0016646">
    <property type="term" value="F:oxidoreductase activity, acting on the CH-NH group of donors, NAD or NADP as acceptor"/>
    <property type="evidence" value="ECO:0007669"/>
    <property type="project" value="UniProtKB-ARBA"/>
</dbReference>
<dbReference type="InterPro" id="IPR012349">
    <property type="entry name" value="Split_barrel_FMN-bd"/>
</dbReference>
<dbReference type="EMBL" id="SOJT01000057">
    <property type="protein sequence ID" value="TET29919.1"/>
    <property type="molecule type" value="Genomic_DNA"/>
</dbReference>
<organism evidence="6 7">
    <name type="scientific">Aerophobetes bacterium</name>
    <dbReference type="NCBI Taxonomy" id="2030807"/>
    <lineage>
        <taxon>Bacteria</taxon>
        <taxon>Candidatus Aerophobota</taxon>
    </lineage>
</organism>
<dbReference type="GO" id="GO:0009055">
    <property type="term" value="F:electron transfer activity"/>
    <property type="evidence" value="ECO:0007669"/>
    <property type="project" value="TreeGrafter"/>
</dbReference>
<dbReference type="SUPFAM" id="SSF57802">
    <property type="entry name" value="Rubredoxin-like"/>
    <property type="match status" value="1"/>
</dbReference>
<protein>
    <submittedName>
        <fullName evidence="6">High molecular weight rubredoxin</fullName>
    </submittedName>
</protein>
<dbReference type="AlphaFoldDB" id="A0A523TJ48"/>
<name>A0A523TJ48_UNCAE</name>
<dbReference type="InterPro" id="IPR050526">
    <property type="entry name" value="Rubredoxin_ET"/>
</dbReference>
<dbReference type="GO" id="GO:0005506">
    <property type="term" value="F:iron ion binding"/>
    <property type="evidence" value="ECO:0007669"/>
    <property type="project" value="InterPro"/>
</dbReference>
<gene>
    <name evidence="6" type="ORF">E3J68_01185</name>
</gene>
<sequence length="229" mass="25526">MDLKTLYKISYGLYVISSRKEEKLNGQIANTLFQVTSEPPAIAVSINKENLTHQFIEKSRVFAASVLSQDTPLNFIGHFGFKSGREIDKFTQVNYKIGKTGAPLVLDNTLAYLEARVIKEVDAGTHTIFIGKVVEAENIKEGVPMTYAYYHQIKGGRAPKTAPTYIKEETKKADVDMGKFRCTVCGYVYDPEKGDPDSGIKPGTPFEELPDDWVCPVCGANKEQFEKEV</sequence>
<dbReference type="Gene3D" id="2.20.28.10">
    <property type="match status" value="1"/>
</dbReference>
<dbReference type="Gene3D" id="2.30.110.10">
    <property type="entry name" value="Electron Transport, Fmn-binding Protein, Chain A"/>
    <property type="match status" value="1"/>
</dbReference>
<dbReference type="Pfam" id="PF01613">
    <property type="entry name" value="Flavin_Reduct"/>
    <property type="match status" value="1"/>
</dbReference>
<evidence type="ECO:0000313" key="7">
    <source>
        <dbReference type="Proteomes" id="UP000316517"/>
    </source>
</evidence>
<dbReference type="InterPro" id="IPR024935">
    <property type="entry name" value="Rubredoxin_dom"/>
</dbReference>
<dbReference type="GO" id="GO:0010181">
    <property type="term" value="F:FMN binding"/>
    <property type="evidence" value="ECO:0007669"/>
    <property type="project" value="InterPro"/>
</dbReference>
<dbReference type="CDD" id="cd00730">
    <property type="entry name" value="rubredoxin"/>
    <property type="match status" value="1"/>
</dbReference>
<feature type="domain" description="Rubredoxin-like" evidence="5">
    <location>
        <begin position="177"/>
        <end position="228"/>
    </location>
</feature>
<evidence type="ECO:0000313" key="6">
    <source>
        <dbReference type="EMBL" id="TET29919.1"/>
    </source>
</evidence>
<dbReference type="GO" id="GO:0043448">
    <property type="term" value="P:alkane catabolic process"/>
    <property type="evidence" value="ECO:0007669"/>
    <property type="project" value="TreeGrafter"/>
</dbReference>
<dbReference type="PANTHER" id="PTHR47627">
    <property type="entry name" value="RUBREDOXIN"/>
    <property type="match status" value="1"/>
</dbReference>